<protein>
    <submittedName>
        <fullName evidence="3">Fasciclin domain-containing protein</fullName>
    </submittedName>
</protein>
<feature type="region of interest" description="Disordered" evidence="1">
    <location>
        <begin position="253"/>
        <end position="286"/>
    </location>
</feature>
<dbReference type="RefSeq" id="WP_173560144.1">
    <property type="nucleotide sequence ID" value="NZ_JAERKX010000009.1"/>
</dbReference>
<dbReference type="InterPro" id="IPR036378">
    <property type="entry name" value="FAS1_dom_sf"/>
</dbReference>
<dbReference type="EMBL" id="JAPIUZ010000007">
    <property type="protein sequence ID" value="MCX2564639.1"/>
    <property type="molecule type" value="Genomic_DNA"/>
</dbReference>
<dbReference type="SMART" id="SM00554">
    <property type="entry name" value="FAS1"/>
    <property type="match status" value="1"/>
</dbReference>
<organism evidence="3 4">
    <name type="scientific">Acetobacter thailandicus</name>
    <dbReference type="NCBI Taxonomy" id="1502842"/>
    <lineage>
        <taxon>Bacteria</taxon>
        <taxon>Pseudomonadati</taxon>
        <taxon>Pseudomonadota</taxon>
        <taxon>Alphaproteobacteria</taxon>
        <taxon>Acetobacterales</taxon>
        <taxon>Acetobacteraceae</taxon>
        <taxon>Acetobacter</taxon>
    </lineage>
</organism>
<dbReference type="PROSITE" id="PS50213">
    <property type="entry name" value="FAS1"/>
    <property type="match status" value="1"/>
</dbReference>
<gene>
    <name evidence="3" type="ORF">OQ497_11825</name>
</gene>
<dbReference type="InterPro" id="IPR000782">
    <property type="entry name" value="FAS1_domain"/>
</dbReference>
<proteinExistence type="predicted"/>
<dbReference type="Gene3D" id="2.30.180.10">
    <property type="entry name" value="FAS1 domain"/>
    <property type="match status" value="1"/>
</dbReference>
<evidence type="ECO:0000313" key="4">
    <source>
        <dbReference type="Proteomes" id="UP001301152"/>
    </source>
</evidence>
<dbReference type="Proteomes" id="UP001301152">
    <property type="component" value="Unassembled WGS sequence"/>
</dbReference>
<feature type="domain" description="FAS1" evidence="2">
    <location>
        <begin position="99"/>
        <end position="247"/>
    </location>
</feature>
<reference evidence="3 4" key="1">
    <citation type="submission" date="2022-11" db="EMBL/GenBank/DDBJ databases">
        <title>Genome sequencing of Acetobacter type strain.</title>
        <authorList>
            <person name="Heo J."/>
            <person name="Lee D."/>
            <person name="Han B.-H."/>
            <person name="Hong S.-B."/>
            <person name="Kwon S.-W."/>
        </authorList>
    </citation>
    <scope>NUCLEOTIDE SEQUENCE [LARGE SCALE GENOMIC DNA]</scope>
    <source>
        <strain evidence="3 4">KACC 21253</strain>
    </source>
</reference>
<evidence type="ECO:0000256" key="1">
    <source>
        <dbReference type="SAM" id="MobiDB-lite"/>
    </source>
</evidence>
<evidence type="ECO:0000313" key="3">
    <source>
        <dbReference type="EMBL" id="MCX2564639.1"/>
    </source>
</evidence>
<feature type="region of interest" description="Disordered" evidence="1">
    <location>
        <begin position="66"/>
        <end position="85"/>
    </location>
</feature>
<comment type="caution">
    <text evidence="3">The sequence shown here is derived from an EMBL/GenBank/DDBJ whole genome shotgun (WGS) entry which is preliminary data.</text>
</comment>
<dbReference type="Pfam" id="PF02469">
    <property type="entry name" value="Fasciclin"/>
    <property type="match status" value="1"/>
</dbReference>
<feature type="compositionally biased region" description="Polar residues" evidence="1">
    <location>
        <begin position="349"/>
        <end position="375"/>
    </location>
</feature>
<accession>A0ABT3QH91</accession>
<dbReference type="SUPFAM" id="SSF82153">
    <property type="entry name" value="FAS1 domain"/>
    <property type="match status" value="1"/>
</dbReference>
<feature type="region of interest" description="Disordered" evidence="1">
    <location>
        <begin position="349"/>
        <end position="399"/>
    </location>
</feature>
<name>A0ABT3QH91_9PROT</name>
<evidence type="ECO:0000259" key="2">
    <source>
        <dbReference type="PROSITE" id="PS50213"/>
    </source>
</evidence>
<keyword evidence="4" id="KW-1185">Reference proteome</keyword>
<sequence>MGQTHALTFFKYKPFAGLMKPAAVLPALTGLLTLTGCQSSARQDVFTTQSSTCAYMMPTVSGTRTYPAASASKSEADKSKLPPDSAIAYPDPETPAYCDRPIAETLLTSIELADYTRGLQNTGLLNLLQREGPYTVFAIPNSALETYSAQTGGTLMSPQSQPALRQLLSYTIVTGKWPLQKLKTAIQTTPGHTVQLPTVYGRPLLVSLEASPAPQIIISNGAGMSSRLWVTGIPQSNGVLYFTQSLIQPPAVPVTPSPVTRKKSDATTKTGQIKNKKSQNVKPATRIQSVTLPAPSAGISQNTDKPAISATHAVSATPAVSSVPAAASNVAVQNAELPAAPSLNEQNIMLPSASDTQNIKLPTSQEKTTSDNATQPLPGHRTTRKSLKTLSSPPDLKLP</sequence>